<dbReference type="VEuPathDB" id="VectorBase:CQUJHB011398"/>
<dbReference type="PROSITE" id="PS51053">
    <property type="entry name" value="SERTA"/>
    <property type="match status" value="1"/>
</dbReference>
<proteinExistence type="predicted"/>
<reference evidence="4" key="2">
    <citation type="submission" date="2020-05" db="UniProtKB">
        <authorList>
            <consortium name="EnsemblMetazoa"/>
        </authorList>
    </citation>
    <scope>IDENTIFICATION</scope>
    <source>
        <strain evidence="4">JHB</strain>
    </source>
</reference>
<name>B0WKR7_CULQU</name>
<dbReference type="PANTHER" id="PTHR16277">
    <property type="entry name" value="CELL DIVISION CYCLE ASSOCIATED PROTEIN 4/SERTA DOMAIN-CONTAINING PROTEIN 2"/>
    <property type="match status" value="1"/>
</dbReference>
<dbReference type="HOGENOM" id="CLU_608697_0_0_1"/>
<organism>
    <name type="scientific">Culex quinquefasciatus</name>
    <name type="common">Southern house mosquito</name>
    <name type="synonym">Culex pungens</name>
    <dbReference type="NCBI Taxonomy" id="7176"/>
    <lineage>
        <taxon>Eukaryota</taxon>
        <taxon>Metazoa</taxon>
        <taxon>Ecdysozoa</taxon>
        <taxon>Arthropoda</taxon>
        <taxon>Hexapoda</taxon>
        <taxon>Insecta</taxon>
        <taxon>Pterygota</taxon>
        <taxon>Neoptera</taxon>
        <taxon>Endopterygota</taxon>
        <taxon>Diptera</taxon>
        <taxon>Nematocera</taxon>
        <taxon>Culicoidea</taxon>
        <taxon>Culicidae</taxon>
        <taxon>Culicinae</taxon>
        <taxon>Culicini</taxon>
        <taxon>Culex</taxon>
        <taxon>Culex</taxon>
    </lineage>
</organism>
<dbReference type="PANTHER" id="PTHR16277:SF7">
    <property type="entry name" value="RE12330P"/>
    <property type="match status" value="1"/>
</dbReference>
<dbReference type="GO" id="GO:0005634">
    <property type="term" value="C:nucleus"/>
    <property type="evidence" value="ECO:0007669"/>
    <property type="project" value="TreeGrafter"/>
</dbReference>
<dbReference type="KEGG" id="cqu:CpipJ_CPIJ007195"/>
<feature type="compositionally biased region" description="Low complexity" evidence="1">
    <location>
        <begin position="155"/>
        <end position="169"/>
    </location>
</feature>
<dbReference type="OrthoDB" id="5976204at2759"/>
<protein>
    <recommendedName>
        <fullName evidence="2">SERTA domain-containing protein</fullName>
    </recommendedName>
</protein>
<dbReference type="Pfam" id="PF06031">
    <property type="entry name" value="SERTA"/>
    <property type="match status" value="1"/>
</dbReference>
<dbReference type="FunCoup" id="B0WKR7">
    <property type="interactions" value="7"/>
</dbReference>
<evidence type="ECO:0000313" key="4">
    <source>
        <dbReference type="EnsemblMetazoa" id="CPIJ007195-PA"/>
    </source>
</evidence>
<dbReference type="Proteomes" id="UP000002320">
    <property type="component" value="Unassembled WGS sequence"/>
</dbReference>
<keyword evidence="5" id="KW-1185">Reference proteome</keyword>
<dbReference type="OMA" id="NRPKVPM"/>
<dbReference type="EnsemblMetazoa" id="CPIJ007195-RA">
    <property type="protein sequence ID" value="CPIJ007195-PA"/>
    <property type="gene ID" value="CPIJ007195"/>
</dbReference>
<dbReference type="InterPro" id="IPR052262">
    <property type="entry name" value="E2F-SERTA_domain_protein"/>
</dbReference>
<feature type="region of interest" description="Disordered" evidence="1">
    <location>
        <begin position="152"/>
        <end position="188"/>
    </location>
</feature>
<dbReference type="EMBL" id="DS231975">
    <property type="protein sequence ID" value="EDS30009.1"/>
    <property type="molecule type" value="Genomic_DNA"/>
</dbReference>
<dbReference type="VEuPathDB" id="VectorBase:CPIJ007195"/>
<dbReference type="InterPro" id="IPR009263">
    <property type="entry name" value="SERTA_dom"/>
</dbReference>
<feature type="domain" description="SERTA" evidence="2">
    <location>
        <begin position="46"/>
        <end position="92"/>
    </location>
</feature>
<reference evidence="3" key="1">
    <citation type="submission" date="2007-03" db="EMBL/GenBank/DDBJ databases">
        <title>Annotation of Culex pipiens quinquefasciatus.</title>
        <authorList>
            <consortium name="The Broad Institute Genome Sequencing Platform"/>
            <person name="Atkinson P.W."/>
            <person name="Hemingway J."/>
            <person name="Christensen B.M."/>
            <person name="Higgs S."/>
            <person name="Kodira C."/>
            <person name="Hannick L."/>
            <person name="Megy K."/>
            <person name="O'Leary S."/>
            <person name="Pearson M."/>
            <person name="Haas B.J."/>
            <person name="Mauceli E."/>
            <person name="Wortman J.R."/>
            <person name="Lee N.H."/>
            <person name="Guigo R."/>
            <person name="Stanke M."/>
            <person name="Alvarado L."/>
            <person name="Amedeo P."/>
            <person name="Antoine C.H."/>
            <person name="Arensburger P."/>
            <person name="Bidwell S.L."/>
            <person name="Crawford M."/>
            <person name="Camaro F."/>
            <person name="Devon K."/>
            <person name="Engels R."/>
            <person name="Hammond M."/>
            <person name="Howarth C."/>
            <person name="Koehrsen M."/>
            <person name="Lawson D."/>
            <person name="Montgomery P."/>
            <person name="Nene V."/>
            <person name="Nusbaum C."/>
            <person name="Puiu D."/>
            <person name="Romero-Severson J."/>
            <person name="Severson D.W."/>
            <person name="Shumway M."/>
            <person name="Sisk P."/>
            <person name="Stolte C."/>
            <person name="Zeng Q."/>
            <person name="Eisenstadt E."/>
            <person name="Fraser-Liggett C."/>
            <person name="Strausberg R."/>
            <person name="Galagan J."/>
            <person name="Birren B."/>
            <person name="Collins F.H."/>
        </authorList>
    </citation>
    <scope>NUCLEOTIDE SEQUENCE [LARGE SCALE GENOMIC DNA]</scope>
    <source>
        <strain evidence="3">JHB</strain>
    </source>
</reference>
<gene>
    <name evidence="4" type="primary">6039779</name>
    <name evidence="3" type="ORF">CpipJ_CPIJ007195</name>
</gene>
<accession>B0WKR7</accession>
<evidence type="ECO:0000313" key="3">
    <source>
        <dbReference type="EMBL" id="EDS30009.1"/>
    </source>
</evidence>
<sequence>MTLPTNPGNAGLAGEDESDMFGPPHTSPPVRRNRPKVPMISAQLRMREVRKRILQLCVHKLERIKDSERNLRRSVCINNTYSRLTDDIRREKQHKYLMLNQLTNNGSAFFFFFFRSDKADNVNNNNIDTSNKNSNNENLNNSNYQHHRADELRTSNNNNNNDASSINNNTRSAEERKSPKKSSASVETDLETLDRELCALDAAMPLVDPEITQGAEQLEQAMMSRKRKFSQKDDDDNNDRLVREALSQFYLPSNRLLSGIDDCPTHHLLSGPLDAKRTKVDLLEHKYQHHHHHPFHSLPDLNVALELTNQSHQKDFEVIMDALRIGAAAAAAGSSMVGAGTTGCGSTTGNIDSCGQAAMMMAGEAGSVFHNLVVTSLET</sequence>
<dbReference type="eggNOG" id="ENOG502SVQZ">
    <property type="taxonomic scope" value="Eukaryota"/>
</dbReference>
<dbReference type="STRING" id="7176.B0WKR7"/>
<dbReference type="InParanoid" id="B0WKR7"/>
<evidence type="ECO:0000313" key="5">
    <source>
        <dbReference type="Proteomes" id="UP000002320"/>
    </source>
</evidence>
<evidence type="ECO:0000259" key="2">
    <source>
        <dbReference type="PROSITE" id="PS51053"/>
    </source>
</evidence>
<feature type="region of interest" description="Disordered" evidence="1">
    <location>
        <begin position="1"/>
        <end position="34"/>
    </location>
</feature>
<evidence type="ECO:0000256" key="1">
    <source>
        <dbReference type="SAM" id="MobiDB-lite"/>
    </source>
</evidence>
<dbReference type="AlphaFoldDB" id="B0WKR7"/>